<evidence type="ECO:0000313" key="2">
    <source>
        <dbReference type="Proteomes" id="UP000019488"/>
    </source>
</evidence>
<dbReference type="Gene3D" id="3.40.1160.10">
    <property type="entry name" value="Acetylglutamate kinase-like"/>
    <property type="match status" value="1"/>
</dbReference>
<proteinExistence type="predicted"/>
<dbReference type="AlphaFoldDB" id="X0QAK2"/>
<comment type="caution">
    <text evidence="1">The sequence shown here is derived from an EMBL/GenBank/DDBJ whole genome shotgun (WGS) entry which is preliminary data.</text>
</comment>
<reference evidence="1" key="1">
    <citation type="journal article" date="2014" name="Genome Announc.">
        <title>Draft Genome Sequences of Two Lactobacillus Strains, L. farraginis JCM 14108T and L. composti JCM 14202T, Isolated from Compost of Distilled Shochu Residue.</title>
        <authorList>
            <person name="Yuki M."/>
            <person name="Oshima K."/>
            <person name="Suda W."/>
            <person name="Kitahara M."/>
            <person name="Kitamura K."/>
            <person name="Iida T."/>
            <person name="Hattori M."/>
            <person name="Ohkuma M."/>
        </authorList>
    </citation>
    <scope>NUCLEOTIDE SEQUENCE [LARGE SCALE GENOMIC DNA]</scope>
    <source>
        <strain evidence="1">JCM 14108</strain>
    </source>
</reference>
<evidence type="ECO:0000313" key="1">
    <source>
        <dbReference type="EMBL" id="GAF35630.1"/>
    </source>
</evidence>
<keyword evidence="1" id="KW-0808">Transferase</keyword>
<dbReference type="Proteomes" id="UP000019488">
    <property type="component" value="Unassembled WGS sequence"/>
</dbReference>
<keyword evidence="1" id="KW-0418">Kinase</keyword>
<organism evidence="1 2">
    <name type="scientific">Lentilactobacillus farraginis DSM 18382 = JCM 14108</name>
    <dbReference type="NCBI Taxonomy" id="1423743"/>
    <lineage>
        <taxon>Bacteria</taxon>
        <taxon>Bacillati</taxon>
        <taxon>Bacillota</taxon>
        <taxon>Bacilli</taxon>
        <taxon>Lactobacillales</taxon>
        <taxon>Lactobacillaceae</taxon>
        <taxon>Lentilactobacillus</taxon>
    </lineage>
</organism>
<dbReference type="GO" id="GO:0016301">
    <property type="term" value="F:kinase activity"/>
    <property type="evidence" value="ECO:0007669"/>
    <property type="project" value="UniProtKB-KW"/>
</dbReference>
<name>X0QAK2_9LACO</name>
<dbReference type="InterPro" id="IPR036393">
    <property type="entry name" value="AceGlu_kinase-like_sf"/>
</dbReference>
<protein>
    <submittedName>
        <fullName evidence="1">Glutamate 5-kinase</fullName>
    </submittedName>
</protein>
<sequence>MNHRSIEANRIVVKVGTSSLIHPNGAVNLETFDQLAYTLSALTTREKN</sequence>
<accession>X0QAK2</accession>
<gene>
    <name evidence="1" type="ORF">JCM14108_526</name>
</gene>
<dbReference type="EMBL" id="BAKI01000003">
    <property type="protein sequence ID" value="GAF35630.1"/>
    <property type="molecule type" value="Genomic_DNA"/>
</dbReference>